<dbReference type="EMBL" id="JAACYS010000082">
    <property type="protein sequence ID" value="NCU18807.1"/>
    <property type="molecule type" value="Genomic_DNA"/>
</dbReference>
<protein>
    <recommendedName>
        <fullName evidence="3">HNH endonuclease</fullName>
    </recommendedName>
</protein>
<reference evidence="1 2" key="1">
    <citation type="submission" date="2020-01" db="EMBL/GenBank/DDBJ databases">
        <title>A novel Bacillus sp. from Pasinler.</title>
        <authorList>
            <person name="Adiguzel A."/>
            <person name="Ay H."/>
            <person name="Baltaci M.O."/>
        </authorList>
    </citation>
    <scope>NUCLEOTIDE SEQUENCE [LARGE SCALE GENOMIC DNA]</scope>
    <source>
        <strain evidence="1 2">P1</strain>
    </source>
</reference>
<proteinExistence type="predicted"/>
<dbReference type="Proteomes" id="UP000743899">
    <property type="component" value="Unassembled WGS sequence"/>
</dbReference>
<dbReference type="RefSeq" id="WP_161921635.1">
    <property type="nucleotide sequence ID" value="NZ_JAACYS010000082.1"/>
</dbReference>
<organism evidence="1 2">
    <name type="scientific">Pallidibacillus pasinlerensis</name>
    <dbReference type="NCBI Taxonomy" id="2703818"/>
    <lineage>
        <taxon>Bacteria</taxon>
        <taxon>Bacillati</taxon>
        <taxon>Bacillota</taxon>
        <taxon>Bacilli</taxon>
        <taxon>Bacillales</taxon>
        <taxon>Bacillaceae</taxon>
        <taxon>Pallidibacillus</taxon>
    </lineage>
</organism>
<accession>A0ABX0A5T5</accession>
<evidence type="ECO:0000313" key="2">
    <source>
        <dbReference type="Proteomes" id="UP000743899"/>
    </source>
</evidence>
<evidence type="ECO:0000313" key="1">
    <source>
        <dbReference type="EMBL" id="NCU18807.1"/>
    </source>
</evidence>
<gene>
    <name evidence="1" type="ORF">GW534_14065</name>
</gene>
<sequence length="105" mass="12420">MPACGKCNQSKGNSYWKDWILADVKLSPKNRNVENLVDIIIRLEKYESWSNPKRIDFEVIVGKETWEKHWENCERLHKVMQESQQLSDEIKQTIETWINKSDAGI</sequence>
<comment type="caution">
    <text evidence="1">The sequence shown here is derived from an EMBL/GenBank/DDBJ whole genome shotgun (WGS) entry which is preliminary data.</text>
</comment>
<keyword evidence="2" id="KW-1185">Reference proteome</keyword>
<evidence type="ECO:0008006" key="3">
    <source>
        <dbReference type="Google" id="ProtNLM"/>
    </source>
</evidence>
<name>A0ABX0A5T5_9BACI</name>